<dbReference type="InterPro" id="IPR001841">
    <property type="entry name" value="Znf_RING"/>
</dbReference>
<keyword evidence="20" id="KW-1185">Reference proteome</keyword>
<feature type="signal peptide" evidence="17">
    <location>
        <begin position="1"/>
        <end position="47"/>
    </location>
</feature>
<keyword evidence="12 16" id="KW-0472">Membrane</keyword>
<evidence type="ECO:0000259" key="18">
    <source>
        <dbReference type="PROSITE" id="PS50089"/>
    </source>
</evidence>
<evidence type="ECO:0000313" key="20">
    <source>
        <dbReference type="Proteomes" id="UP001370490"/>
    </source>
</evidence>
<comment type="subcellular location">
    <subcellularLocation>
        <location evidence="2">Membrane</location>
        <topology evidence="2">Single-pass membrane protein</topology>
    </subcellularLocation>
</comment>
<evidence type="ECO:0000256" key="9">
    <source>
        <dbReference type="ARBA" id="ARBA00022786"/>
    </source>
</evidence>
<dbReference type="SUPFAM" id="SSF57850">
    <property type="entry name" value="RING/U-box"/>
    <property type="match status" value="1"/>
</dbReference>
<comment type="similarity">
    <text evidence="13">Belongs to the RING-type zinc finger family. ATL subfamily.</text>
</comment>
<gene>
    <name evidence="19" type="ORF">RJ641_010005</name>
</gene>
<keyword evidence="9" id="KW-0833">Ubl conjugation pathway</keyword>
<feature type="domain" description="RING-type" evidence="18">
    <location>
        <begin position="149"/>
        <end position="191"/>
    </location>
</feature>
<evidence type="ECO:0000256" key="8">
    <source>
        <dbReference type="ARBA" id="ARBA00022771"/>
    </source>
</evidence>
<evidence type="ECO:0000256" key="13">
    <source>
        <dbReference type="ARBA" id="ARBA00024209"/>
    </source>
</evidence>
<dbReference type="PANTHER" id="PTHR14155:SF576">
    <property type="entry name" value="E3 UBIQUITIN-PROTEIN LIGASE ATL6-LIKE"/>
    <property type="match status" value="1"/>
</dbReference>
<dbReference type="InterPro" id="IPR053238">
    <property type="entry name" value="RING-H2_zinc_finger"/>
</dbReference>
<dbReference type="PANTHER" id="PTHR14155">
    <property type="entry name" value="RING FINGER DOMAIN-CONTAINING"/>
    <property type="match status" value="1"/>
</dbReference>
<evidence type="ECO:0000256" key="15">
    <source>
        <dbReference type="SAM" id="MobiDB-lite"/>
    </source>
</evidence>
<keyword evidence="5" id="KW-0808">Transferase</keyword>
<dbReference type="InterPro" id="IPR013083">
    <property type="entry name" value="Znf_RING/FYVE/PHD"/>
</dbReference>
<evidence type="ECO:0000256" key="16">
    <source>
        <dbReference type="SAM" id="Phobius"/>
    </source>
</evidence>
<sequence>MKKEDQGNIYSWIEIHRMVYYRPASHRVTTVTLLLLALSPALKTVSAQQGSNDLPPQNPYGFDANFNPSMAIILVVLICAFFLMGFFSIYVRQCAESRLDAEQTSAVHGGNNFRRTAGKGLDQSVINTFPVLVYSVVKDLKIGKGELECAVCLSEFQEFESLRLLPKCNHVFHPNCIDTWLLKHSTCPVCRANLVPESAKLACESVQASVPESEDEENSRSELSETQNQVSVSLPEASSNRPMGEKFPRSHSTGHSLIQRTGENCERFTLRLPEEVRKQIVNGMLKRTNSCLIFPREESSRRGYRSGGEGSSTRWPEKSGTASDRWVLSMAPLFFTRTPSGKSTKMAVVTPLESGRPPV</sequence>
<dbReference type="GO" id="GO:0061630">
    <property type="term" value="F:ubiquitin protein ligase activity"/>
    <property type="evidence" value="ECO:0007669"/>
    <property type="project" value="UniProtKB-EC"/>
</dbReference>
<dbReference type="PROSITE" id="PS50089">
    <property type="entry name" value="ZF_RING_2"/>
    <property type="match status" value="1"/>
</dbReference>
<feature type="transmembrane region" description="Helical" evidence="16">
    <location>
        <begin position="71"/>
        <end position="91"/>
    </location>
</feature>
<evidence type="ECO:0000256" key="1">
    <source>
        <dbReference type="ARBA" id="ARBA00000900"/>
    </source>
</evidence>
<dbReference type="Gene3D" id="3.30.40.10">
    <property type="entry name" value="Zinc/RING finger domain, C3HC4 (zinc finger)"/>
    <property type="match status" value="1"/>
</dbReference>
<proteinExistence type="inferred from homology"/>
<keyword evidence="6 16" id="KW-0812">Transmembrane</keyword>
<reference evidence="19 20" key="1">
    <citation type="submission" date="2023-12" db="EMBL/GenBank/DDBJ databases">
        <title>A high-quality genome assembly for Dillenia turbinata (Dilleniales).</title>
        <authorList>
            <person name="Chanderbali A."/>
        </authorList>
    </citation>
    <scope>NUCLEOTIDE SEQUENCE [LARGE SCALE GENOMIC DNA]</scope>
    <source>
        <strain evidence="19">LSX21</strain>
        <tissue evidence="19">Leaf</tissue>
    </source>
</reference>
<evidence type="ECO:0000256" key="2">
    <source>
        <dbReference type="ARBA" id="ARBA00004167"/>
    </source>
</evidence>
<evidence type="ECO:0000256" key="7">
    <source>
        <dbReference type="ARBA" id="ARBA00022723"/>
    </source>
</evidence>
<keyword evidence="10" id="KW-0862">Zinc</keyword>
<name>A0AAN8Z614_9MAGN</name>
<feature type="chain" id="PRO_5042942632" description="RING-type E3 ubiquitin transferase" evidence="17">
    <location>
        <begin position="48"/>
        <end position="359"/>
    </location>
</feature>
<dbReference type="EC" id="2.3.2.27" evidence="4"/>
<accession>A0AAN8Z614</accession>
<evidence type="ECO:0000256" key="4">
    <source>
        <dbReference type="ARBA" id="ARBA00012483"/>
    </source>
</evidence>
<dbReference type="Proteomes" id="UP001370490">
    <property type="component" value="Unassembled WGS sequence"/>
</dbReference>
<evidence type="ECO:0000256" key="5">
    <source>
        <dbReference type="ARBA" id="ARBA00022679"/>
    </source>
</evidence>
<evidence type="ECO:0000256" key="14">
    <source>
        <dbReference type="PROSITE-ProRule" id="PRU00175"/>
    </source>
</evidence>
<dbReference type="GO" id="GO:0016020">
    <property type="term" value="C:membrane"/>
    <property type="evidence" value="ECO:0007669"/>
    <property type="project" value="UniProtKB-SubCell"/>
</dbReference>
<evidence type="ECO:0000256" key="17">
    <source>
        <dbReference type="SAM" id="SignalP"/>
    </source>
</evidence>
<comment type="caution">
    <text evidence="19">The sequence shown here is derived from an EMBL/GenBank/DDBJ whole genome shotgun (WGS) entry which is preliminary data.</text>
</comment>
<comment type="pathway">
    <text evidence="3">Protein modification; protein ubiquitination.</text>
</comment>
<keyword evidence="7" id="KW-0479">Metal-binding</keyword>
<evidence type="ECO:0000256" key="12">
    <source>
        <dbReference type="ARBA" id="ARBA00023136"/>
    </source>
</evidence>
<feature type="region of interest" description="Disordered" evidence="15">
    <location>
        <begin position="206"/>
        <end position="258"/>
    </location>
</feature>
<evidence type="ECO:0000256" key="11">
    <source>
        <dbReference type="ARBA" id="ARBA00022989"/>
    </source>
</evidence>
<dbReference type="FunFam" id="3.30.40.10:FF:000187">
    <property type="entry name" value="E3 ubiquitin-protein ligase ATL6"/>
    <property type="match status" value="1"/>
</dbReference>
<organism evidence="19 20">
    <name type="scientific">Dillenia turbinata</name>
    <dbReference type="NCBI Taxonomy" id="194707"/>
    <lineage>
        <taxon>Eukaryota</taxon>
        <taxon>Viridiplantae</taxon>
        <taxon>Streptophyta</taxon>
        <taxon>Embryophyta</taxon>
        <taxon>Tracheophyta</taxon>
        <taxon>Spermatophyta</taxon>
        <taxon>Magnoliopsida</taxon>
        <taxon>eudicotyledons</taxon>
        <taxon>Gunneridae</taxon>
        <taxon>Pentapetalae</taxon>
        <taxon>Dilleniales</taxon>
        <taxon>Dilleniaceae</taxon>
        <taxon>Dillenia</taxon>
    </lineage>
</organism>
<evidence type="ECO:0000256" key="10">
    <source>
        <dbReference type="ARBA" id="ARBA00022833"/>
    </source>
</evidence>
<evidence type="ECO:0000256" key="6">
    <source>
        <dbReference type="ARBA" id="ARBA00022692"/>
    </source>
</evidence>
<protein>
    <recommendedName>
        <fullName evidence="4">RING-type E3 ubiquitin transferase</fullName>
        <ecNumber evidence="4">2.3.2.27</ecNumber>
    </recommendedName>
</protein>
<dbReference type="SMART" id="SM00184">
    <property type="entry name" value="RING"/>
    <property type="match status" value="1"/>
</dbReference>
<keyword evidence="8 14" id="KW-0863">Zinc-finger</keyword>
<dbReference type="Pfam" id="PF13639">
    <property type="entry name" value="zf-RING_2"/>
    <property type="match status" value="1"/>
</dbReference>
<comment type="catalytic activity">
    <reaction evidence="1">
        <text>S-ubiquitinyl-[E2 ubiquitin-conjugating enzyme]-L-cysteine + [acceptor protein]-L-lysine = [E2 ubiquitin-conjugating enzyme]-L-cysteine + N(6)-ubiquitinyl-[acceptor protein]-L-lysine.</text>
        <dbReference type="EC" id="2.3.2.27"/>
    </reaction>
</comment>
<keyword evidence="17" id="KW-0732">Signal</keyword>
<dbReference type="GO" id="GO:0008270">
    <property type="term" value="F:zinc ion binding"/>
    <property type="evidence" value="ECO:0007669"/>
    <property type="project" value="UniProtKB-KW"/>
</dbReference>
<dbReference type="AlphaFoldDB" id="A0AAN8Z614"/>
<evidence type="ECO:0000256" key="3">
    <source>
        <dbReference type="ARBA" id="ARBA00004906"/>
    </source>
</evidence>
<keyword evidence="11 16" id="KW-1133">Transmembrane helix</keyword>
<evidence type="ECO:0000313" key="19">
    <source>
        <dbReference type="EMBL" id="KAK6923805.1"/>
    </source>
</evidence>
<dbReference type="CDD" id="cd16461">
    <property type="entry name" value="RING-H2_EL5-like"/>
    <property type="match status" value="1"/>
</dbReference>
<feature type="region of interest" description="Disordered" evidence="15">
    <location>
        <begin position="298"/>
        <end position="322"/>
    </location>
</feature>
<dbReference type="EMBL" id="JBAMMX010000017">
    <property type="protein sequence ID" value="KAK6923805.1"/>
    <property type="molecule type" value="Genomic_DNA"/>
</dbReference>
<feature type="compositionally biased region" description="Polar residues" evidence="15">
    <location>
        <begin position="224"/>
        <end position="241"/>
    </location>
</feature>